<comment type="similarity">
    <text evidence="1">Belongs to the short-chain dehydrogenases/reductases (SDR) family.</text>
</comment>
<dbReference type="InterPro" id="IPR002347">
    <property type="entry name" value="SDR_fam"/>
</dbReference>
<dbReference type="GO" id="GO:0004316">
    <property type="term" value="F:3-oxoacyl-[acyl-carrier-protein] reductase (NADPH) activity"/>
    <property type="evidence" value="ECO:0007669"/>
    <property type="project" value="UniProtKB-EC"/>
</dbReference>
<dbReference type="EMBL" id="JAVDQH010000002">
    <property type="protein sequence ID" value="MDR6242600.1"/>
    <property type="molecule type" value="Genomic_DNA"/>
</dbReference>
<evidence type="ECO:0000313" key="4">
    <source>
        <dbReference type="EMBL" id="MDR6242600.1"/>
    </source>
</evidence>
<dbReference type="SUPFAM" id="SSF51735">
    <property type="entry name" value="NAD(P)-binding Rossmann-fold domains"/>
    <property type="match status" value="1"/>
</dbReference>
<evidence type="ECO:0000313" key="5">
    <source>
        <dbReference type="Proteomes" id="UP001185028"/>
    </source>
</evidence>
<keyword evidence="2 4" id="KW-0560">Oxidoreductase</keyword>
<dbReference type="Gene3D" id="3.40.50.720">
    <property type="entry name" value="NAD(P)-binding Rossmann-like Domain"/>
    <property type="match status" value="1"/>
</dbReference>
<dbReference type="Proteomes" id="UP001185028">
    <property type="component" value="Unassembled WGS sequence"/>
</dbReference>
<dbReference type="InterPro" id="IPR057326">
    <property type="entry name" value="KR_dom"/>
</dbReference>
<evidence type="ECO:0000259" key="3">
    <source>
        <dbReference type="SMART" id="SM00822"/>
    </source>
</evidence>
<dbReference type="PRINTS" id="PR00081">
    <property type="entry name" value="GDHRDH"/>
</dbReference>
<dbReference type="PANTHER" id="PTHR42760:SF133">
    <property type="entry name" value="3-OXOACYL-[ACYL-CARRIER-PROTEIN] REDUCTASE"/>
    <property type="match status" value="1"/>
</dbReference>
<dbReference type="PRINTS" id="PR00080">
    <property type="entry name" value="SDRFAMILY"/>
</dbReference>
<dbReference type="InterPro" id="IPR036291">
    <property type="entry name" value="NAD(P)-bd_dom_sf"/>
</dbReference>
<dbReference type="NCBIfam" id="NF005559">
    <property type="entry name" value="PRK07231.1"/>
    <property type="match status" value="1"/>
</dbReference>
<protein>
    <submittedName>
        <fullName evidence="4">3-oxoacyl-[acyl-carrier protein] reductase</fullName>
        <ecNumber evidence="4">1.1.1.100</ecNumber>
    </submittedName>
</protein>
<dbReference type="EC" id="1.1.1.100" evidence="4"/>
<feature type="domain" description="Ketoreductase" evidence="3">
    <location>
        <begin position="7"/>
        <end position="187"/>
    </location>
</feature>
<evidence type="ECO:0000256" key="2">
    <source>
        <dbReference type="ARBA" id="ARBA00023002"/>
    </source>
</evidence>
<dbReference type="PANTHER" id="PTHR42760">
    <property type="entry name" value="SHORT-CHAIN DEHYDROGENASES/REDUCTASES FAMILY MEMBER"/>
    <property type="match status" value="1"/>
</dbReference>
<dbReference type="RefSeq" id="WP_188774115.1">
    <property type="nucleotide sequence ID" value="NZ_BMMB01000002.1"/>
</dbReference>
<keyword evidence="5" id="KW-1185">Reference proteome</keyword>
<proteinExistence type="inferred from homology"/>
<gene>
    <name evidence="4" type="ORF">JOC58_000484</name>
</gene>
<dbReference type="SMART" id="SM00822">
    <property type="entry name" value="PKS_KR"/>
    <property type="match status" value="1"/>
</dbReference>
<accession>A0ABU1IUB5</accession>
<comment type="caution">
    <text evidence="4">The sequence shown here is derived from an EMBL/GenBank/DDBJ whole genome shotgun (WGS) entry which is preliminary data.</text>
</comment>
<name>A0ABU1IUB5_9BACL</name>
<organism evidence="4 5">
    <name type="scientific">Paenibacillus hunanensis</name>
    <dbReference type="NCBI Taxonomy" id="539262"/>
    <lineage>
        <taxon>Bacteria</taxon>
        <taxon>Bacillati</taxon>
        <taxon>Bacillota</taxon>
        <taxon>Bacilli</taxon>
        <taxon>Bacillales</taxon>
        <taxon>Paenibacillaceae</taxon>
        <taxon>Paenibacillus</taxon>
    </lineage>
</organism>
<sequence>MISLKGKCIFVTGASRGIGRQAAIMLAAAGADLALAARDQEVLTSLQQHIEATYGSHVLTLAYDIQDEQATKEAFRQIKKQFGRLDGLVNNAGILESRLLGMIDDSSIQQTLSVNLAASIIHLQYAARLMKPQRSGSIVNLSSIMGTHGSEGQVLYSASKAGIIGATRSASKELASYGIRVNAIAPGFIRTDLATGLSEEKYNERLDSIKMGRIGEPEDVAGTILFLCSELSTYITGQIIGVDGGMVI</sequence>
<evidence type="ECO:0000256" key="1">
    <source>
        <dbReference type="ARBA" id="ARBA00006484"/>
    </source>
</evidence>
<dbReference type="Pfam" id="PF13561">
    <property type="entry name" value="adh_short_C2"/>
    <property type="match status" value="1"/>
</dbReference>
<reference evidence="4 5" key="1">
    <citation type="submission" date="2023-07" db="EMBL/GenBank/DDBJ databases">
        <title>Genomic Encyclopedia of Type Strains, Phase IV (KMG-IV): sequencing the most valuable type-strain genomes for metagenomic binning, comparative biology and taxonomic classification.</title>
        <authorList>
            <person name="Goeker M."/>
        </authorList>
    </citation>
    <scope>NUCLEOTIDE SEQUENCE [LARGE SCALE GENOMIC DNA]</scope>
    <source>
        <strain evidence="4 5">DSM 22170</strain>
    </source>
</reference>